<evidence type="ECO:0000256" key="5">
    <source>
        <dbReference type="ARBA" id="ARBA00023242"/>
    </source>
</evidence>
<dbReference type="EMBL" id="JBJUIK010000017">
    <property type="protein sequence ID" value="KAL3498576.1"/>
    <property type="molecule type" value="Genomic_DNA"/>
</dbReference>
<evidence type="ECO:0008006" key="9">
    <source>
        <dbReference type="Google" id="ProtNLM"/>
    </source>
</evidence>
<keyword evidence="4" id="KW-0234">DNA repair</keyword>
<dbReference type="PANTHER" id="PTHR15660:SF1">
    <property type="entry name" value="BRISC AND BRCA1-A COMPLEX MEMBER 1"/>
    <property type="match status" value="1"/>
</dbReference>
<evidence type="ECO:0000313" key="8">
    <source>
        <dbReference type="Proteomes" id="UP001630127"/>
    </source>
</evidence>
<evidence type="ECO:0000256" key="3">
    <source>
        <dbReference type="ARBA" id="ARBA00022763"/>
    </source>
</evidence>
<keyword evidence="8" id="KW-1185">Reference proteome</keyword>
<keyword evidence="5" id="KW-0539">Nucleus</keyword>
<protein>
    <recommendedName>
        <fullName evidence="9">New component of the BRCA1-A complex</fullName>
    </recommendedName>
</protein>
<keyword evidence="3" id="KW-0227">DNA damage</keyword>
<evidence type="ECO:0000256" key="4">
    <source>
        <dbReference type="ARBA" id="ARBA00023204"/>
    </source>
</evidence>
<comment type="caution">
    <text evidence="7">The sequence shown here is derived from an EMBL/GenBank/DDBJ whole genome shotgun (WGS) entry which is preliminary data.</text>
</comment>
<dbReference type="CDD" id="cd21502">
    <property type="entry name" value="vWA_BABAM1"/>
    <property type="match status" value="1"/>
</dbReference>
<keyword evidence="2" id="KW-0963">Cytoplasm</keyword>
<reference evidence="7 8" key="1">
    <citation type="submission" date="2024-11" db="EMBL/GenBank/DDBJ databases">
        <title>A near-complete genome assembly of Cinchona calisaya.</title>
        <authorList>
            <person name="Lian D.C."/>
            <person name="Zhao X.W."/>
            <person name="Wei L."/>
        </authorList>
    </citation>
    <scope>NUCLEOTIDE SEQUENCE [LARGE SCALE GENOMIC DNA]</scope>
    <source>
        <tissue evidence="7">Nenye</tissue>
    </source>
</reference>
<evidence type="ECO:0000256" key="2">
    <source>
        <dbReference type="ARBA" id="ARBA00022490"/>
    </source>
</evidence>
<comment type="subcellular location">
    <subcellularLocation>
        <location evidence="1">Nucleus</location>
    </subcellularLocation>
</comment>
<proteinExistence type="predicted"/>
<accession>A0ABD2XTD3</accession>
<dbReference type="GO" id="GO:0005634">
    <property type="term" value="C:nucleus"/>
    <property type="evidence" value="ECO:0007669"/>
    <property type="project" value="UniProtKB-SubCell"/>
</dbReference>
<dbReference type="Proteomes" id="UP001630127">
    <property type="component" value="Unassembled WGS sequence"/>
</dbReference>
<dbReference type="AlphaFoldDB" id="A0ABD2XTD3"/>
<dbReference type="PANTHER" id="PTHR15660">
    <property type="entry name" value="BRISC AND BRCA1-A COMPLEX MEMBER 1"/>
    <property type="match status" value="1"/>
</dbReference>
<organism evidence="7 8">
    <name type="scientific">Cinchona calisaya</name>
    <dbReference type="NCBI Taxonomy" id="153742"/>
    <lineage>
        <taxon>Eukaryota</taxon>
        <taxon>Viridiplantae</taxon>
        <taxon>Streptophyta</taxon>
        <taxon>Embryophyta</taxon>
        <taxon>Tracheophyta</taxon>
        <taxon>Spermatophyta</taxon>
        <taxon>Magnoliopsida</taxon>
        <taxon>eudicotyledons</taxon>
        <taxon>Gunneridae</taxon>
        <taxon>Pentapetalae</taxon>
        <taxon>asterids</taxon>
        <taxon>lamiids</taxon>
        <taxon>Gentianales</taxon>
        <taxon>Rubiaceae</taxon>
        <taxon>Cinchonoideae</taxon>
        <taxon>Cinchoneae</taxon>
        <taxon>Cinchona</taxon>
    </lineage>
</organism>
<dbReference type="InterPro" id="IPR026126">
    <property type="entry name" value="BABAM1"/>
</dbReference>
<dbReference type="GO" id="GO:0006281">
    <property type="term" value="P:DNA repair"/>
    <property type="evidence" value="ECO:0007669"/>
    <property type="project" value="UniProtKB-KW"/>
</dbReference>
<evidence type="ECO:0000313" key="7">
    <source>
        <dbReference type="EMBL" id="KAL3498576.1"/>
    </source>
</evidence>
<sequence length="270" mass="29936">MEAVEAQNPPTIPSPSAAASEGGEYTLPPSPFSSEDILFCIDVDPESLVEMKVPGPNGRPLTRLDTIKQAILLFIHSKLAINSDHRFAFAVLGKSVSWLRKEFSSEVDSAISAFRGLSVESSSGQADLTQLFRIAAHEAKKSRAQHRILRVILIYCRSSIPPQHQWPATQKLFTMDVIYLHDKPGPDNCPQKVYDALVEALEHVTEYEGYIHESGQGLTRILFRYMCLLLAHPQQRCVQDDVDFPKSLTKKSATTDTAPVDESVPMSSSQ</sequence>
<gene>
    <name evidence="7" type="ORF">ACH5RR_041308</name>
</gene>
<evidence type="ECO:0000256" key="1">
    <source>
        <dbReference type="ARBA" id="ARBA00004123"/>
    </source>
</evidence>
<feature type="region of interest" description="Disordered" evidence="6">
    <location>
        <begin position="248"/>
        <end position="270"/>
    </location>
</feature>
<feature type="region of interest" description="Disordered" evidence="6">
    <location>
        <begin position="1"/>
        <end position="26"/>
    </location>
</feature>
<evidence type="ECO:0000256" key="6">
    <source>
        <dbReference type="SAM" id="MobiDB-lite"/>
    </source>
</evidence>
<name>A0ABD2XTD3_9GENT</name>